<sequence length="387" mass="43657">MNWIPVYILTFVYPYPYIFIMAYQPDIPPNLSDREMAYQTLDAKLNSSILYALLHGIYTGIVAITLWNFFTHKSRPIGRQFVVTVMVLLFITTTISLAFNWSYMISAFIDNSQSFWSMYSVFVDPQNSILLGEDITGAISTILADSTVIWRCWIVWGGRWPVVLPPILMFISGIVCKLLNTYHWYTTGGDYVLIFVLYLSFILATTIWCTTLIIYRILTVGRASNGIGGGVGVYRHVIEVLVESSALYSLFLILDMALEARGNQADYYVDVMAGTVRGIAPTLIVGRVAAGHARSDQSWQGSVVSSLHFGSRHFRAREQSSIEEETLQSVGIDKDWEIERGELDMHKRTRTESQEHCPPSDVTLQDDLEAQSESVDDHNEEAVGRAD</sequence>
<evidence type="ECO:0000313" key="3">
    <source>
        <dbReference type="EMBL" id="PBK89760.1"/>
    </source>
</evidence>
<keyword evidence="2" id="KW-0472">Membrane</keyword>
<dbReference type="InParanoid" id="A0A2H3D6M9"/>
<dbReference type="AlphaFoldDB" id="A0A2H3D6M9"/>
<organism evidence="3 4">
    <name type="scientific">Armillaria gallica</name>
    <name type="common">Bulbous honey fungus</name>
    <name type="synonym">Armillaria bulbosa</name>
    <dbReference type="NCBI Taxonomy" id="47427"/>
    <lineage>
        <taxon>Eukaryota</taxon>
        <taxon>Fungi</taxon>
        <taxon>Dikarya</taxon>
        <taxon>Basidiomycota</taxon>
        <taxon>Agaricomycotina</taxon>
        <taxon>Agaricomycetes</taxon>
        <taxon>Agaricomycetidae</taxon>
        <taxon>Agaricales</taxon>
        <taxon>Marasmiineae</taxon>
        <taxon>Physalacriaceae</taxon>
        <taxon>Armillaria</taxon>
    </lineage>
</organism>
<feature type="transmembrane region" description="Helical" evidence="2">
    <location>
        <begin position="7"/>
        <end position="24"/>
    </location>
</feature>
<feature type="compositionally biased region" description="Basic and acidic residues" evidence="1">
    <location>
        <begin position="343"/>
        <end position="355"/>
    </location>
</feature>
<dbReference type="EMBL" id="KZ293667">
    <property type="protein sequence ID" value="PBK89760.1"/>
    <property type="molecule type" value="Genomic_DNA"/>
</dbReference>
<dbReference type="OMA" id="NFFTHKS"/>
<evidence type="ECO:0000313" key="4">
    <source>
        <dbReference type="Proteomes" id="UP000217790"/>
    </source>
</evidence>
<feature type="transmembrane region" description="Helical" evidence="2">
    <location>
        <begin position="191"/>
        <end position="215"/>
    </location>
</feature>
<evidence type="ECO:0000256" key="1">
    <source>
        <dbReference type="SAM" id="MobiDB-lite"/>
    </source>
</evidence>
<keyword evidence="4" id="KW-1185">Reference proteome</keyword>
<feature type="region of interest" description="Disordered" evidence="1">
    <location>
        <begin position="343"/>
        <end position="387"/>
    </location>
</feature>
<proteinExistence type="predicted"/>
<feature type="transmembrane region" description="Helical" evidence="2">
    <location>
        <begin position="49"/>
        <end position="70"/>
    </location>
</feature>
<evidence type="ECO:0000256" key="2">
    <source>
        <dbReference type="SAM" id="Phobius"/>
    </source>
</evidence>
<dbReference type="OrthoDB" id="3226582at2759"/>
<feature type="transmembrane region" description="Helical" evidence="2">
    <location>
        <begin position="82"/>
        <end position="109"/>
    </location>
</feature>
<keyword evidence="2" id="KW-0812">Transmembrane</keyword>
<accession>A0A2H3D6M9</accession>
<gene>
    <name evidence="3" type="ORF">ARMGADRAFT_1167140</name>
</gene>
<feature type="transmembrane region" description="Helical" evidence="2">
    <location>
        <begin position="162"/>
        <end position="185"/>
    </location>
</feature>
<name>A0A2H3D6M9_ARMGA</name>
<feature type="compositionally biased region" description="Basic and acidic residues" evidence="1">
    <location>
        <begin position="375"/>
        <end position="387"/>
    </location>
</feature>
<reference evidence="4" key="1">
    <citation type="journal article" date="2017" name="Nat. Ecol. Evol.">
        <title>Genome expansion and lineage-specific genetic innovations in the forest pathogenic fungi Armillaria.</title>
        <authorList>
            <person name="Sipos G."/>
            <person name="Prasanna A.N."/>
            <person name="Walter M.C."/>
            <person name="O'Connor E."/>
            <person name="Balint B."/>
            <person name="Krizsan K."/>
            <person name="Kiss B."/>
            <person name="Hess J."/>
            <person name="Varga T."/>
            <person name="Slot J."/>
            <person name="Riley R."/>
            <person name="Boka B."/>
            <person name="Rigling D."/>
            <person name="Barry K."/>
            <person name="Lee J."/>
            <person name="Mihaltcheva S."/>
            <person name="LaButti K."/>
            <person name="Lipzen A."/>
            <person name="Waldron R."/>
            <person name="Moloney N.M."/>
            <person name="Sperisen C."/>
            <person name="Kredics L."/>
            <person name="Vagvoelgyi C."/>
            <person name="Patrignani A."/>
            <person name="Fitzpatrick D."/>
            <person name="Nagy I."/>
            <person name="Doyle S."/>
            <person name="Anderson J.B."/>
            <person name="Grigoriev I.V."/>
            <person name="Gueldener U."/>
            <person name="Muensterkoetter M."/>
            <person name="Nagy L.G."/>
        </authorList>
    </citation>
    <scope>NUCLEOTIDE SEQUENCE [LARGE SCALE GENOMIC DNA]</scope>
    <source>
        <strain evidence="4">Ar21-2</strain>
    </source>
</reference>
<protein>
    <submittedName>
        <fullName evidence="3">Uncharacterized protein</fullName>
    </submittedName>
</protein>
<dbReference type="Proteomes" id="UP000217790">
    <property type="component" value="Unassembled WGS sequence"/>
</dbReference>
<keyword evidence="2" id="KW-1133">Transmembrane helix</keyword>